<dbReference type="InterPro" id="IPR029055">
    <property type="entry name" value="Ntn_hydrolases_N"/>
</dbReference>
<dbReference type="Gene3D" id="2.30.120.10">
    <property type="match status" value="1"/>
</dbReference>
<dbReference type="Gene3D" id="1.10.1400.10">
    <property type="match status" value="1"/>
</dbReference>
<dbReference type="Gene3D" id="3.60.20.10">
    <property type="entry name" value="Glutamine Phosphoribosylpyrophosphate, subunit 1, domain 1"/>
    <property type="match status" value="1"/>
</dbReference>
<evidence type="ECO:0000256" key="1">
    <source>
        <dbReference type="ARBA" id="ARBA00006586"/>
    </source>
</evidence>
<comment type="caution">
    <text evidence="8">The sequence shown here is derived from an EMBL/GenBank/DDBJ whole genome shotgun (WGS) entry which is preliminary data.</text>
</comment>
<evidence type="ECO:0000256" key="5">
    <source>
        <dbReference type="PIRSR" id="PIRSR001227-1"/>
    </source>
</evidence>
<keyword evidence="6" id="KW-0479">Metal-binding</keyword>
<evidence type="ECO:0000256" key="6">
    <source>
        <dbReference type="PIRSR" id="PIRSR001227-2"/>
    </source>
</evidence>
<protein>
    <submittedName>
        <fullName evidence="8">Penicillin amidase</fullName>
    </submittedName>
</protein>
<evidence type="ECO:0000256" key="3">
    <source>
        <dbReference type="ARBA" id="ARBA00022801"/>
    </source>
</evidence>
<dbReference type="PANTHER" id="PTHR34218:SF3">
    <property type="entry name" value="ACYL-HOMOSERINE LACTONE ACYLASE PVDQ"/>
    <property type="match status" value="1"/>
</dbReference>
<comment type="cofactor">
    <cofactor evidence="6">
        <name>Ca(2+)</name>
        <dbReference type="ChEBI" id="CHEBI:29108"/>
    </cofactor>
    <text evidence="6">Binds 1 Ca(2+) ion per dimer.</text>
</comment>
<keyword evidence="9" id="KW-1185">Reference proteome</keyword>
<feature type="binding site" evidence="6">
    <location>
        <position position="472"/>
    </location>
    <ligand>
        <name>Ca(2+)</name>
        <dbReference type="ChEBI" id="CHEBI:29108"/>
    </ligand>
</feature>
<feature type="region of interest" description="Disordered" evidence="7">
    <location>
        <begin position="1"/>
        <end position="31"/>
    </location>
</feature>
<comment type="similarity">
    <text evidence="1">Belongs to the peptidase S45 family.</text>
</comment>
<evidence type="ECO:0000256" key="4">
    <source>
        <dbReference type="ARBA" id="ARBA00023145"/>
    </source>
</evidence>
<dbReference type="PIRSF" id="PIRSF001227">
    <property type="entry name" value="Pen_acylase"/>
    <property type="match status" value="1"/>
</dbReference>
<dbReference type="GO" id="GO:0046872">
    <property type="term" value="F:metal ion binding"/>
    <property type="evidence" value="ECO:0007669"/>
    <property type="project" value="UniProtKB-KW"/>
</dbReference>
<evidence type="ECO:0000256" key="7">
    <source>
        <dbReference type="SAM" id="MobiDB-lite"/>
    </source>
</evidence>
<keyword evidence="6" id="KW-0106">Calcium</keyword>
<dbReference type="InterPro" id="IPR043147">
    <property type="entry name" value="Penicillin_amidase_A-knob"/>
</dbReference>
<dbReference type="Pfam" id="PF01804">
    <property type="entry name" value="Penicil_amidase"/>
    <property type="match status" value="1"/>
</dbReference>
<name>A0A8J2Z9Q0_9PROT</name>
<feature type="binding site" evidence="6">
    <location>
        <position position="348"/>
    </location>
    <ligand>
        <name>Ca(2+)</name>
        <dbReference type="ChEBI" id="CHEBI:29108"/>
    </ligand>
</feature>
<proteinExistence type="inferred from homology"/>
<dbReference type="InterPro" id="IPR023343">
    <property type="entry name" value="Penicillin_amidase_dom1"/>
</dbReference>
<dbReference type="Proteomes" id="UP000597507">
    <property type="component" value="Unassembled WGS sequence"/>
</dbReference>
<dbReference type="PANTHER" id="PTHR34218">
    <property type="entry name" value="PEPTIDASE S45 PENICILLIN AMIDASE"/>
    <property type="match status" value="1"/>
</dbReference>
<sequence length="803" mass="86422">MLGPAMQGTGTRDARGRTAKGMRRQPATLSRRARRLARTLLLAALALLPGCAALAPRAVTIEQRLAVFPAEGLPLERPVTIRWNDHLVPWIEAETDRDLAFALGLVHGHLRGAQIALLRLVARGRLAEVAGPFATEVDHALRILDFGRAAPEVERRWPADTRAFVEAFLAGLNHATRAAARRPPPEFALLGLAPEPYTTADLLAMGRLAGTDVNWLLYFSLLAERGNPGFARLWQRALEAGASAAEPAAQEGTATPHAAFRAILAGTASRAGSNTVAVAARRSATGGALLASDPHLSLNLPNLWLAVGMRSPSFHAVGLMVAGLPILGLGRNPHLAWGGTNMRAASSDLFDVSRLPPAEIREHRVTLRRRLWPDTERTVRTTPHGPIVTDASLVPSRPGEAIALRWIGHEPTDEITSLLRAARARDGAEFRAAFAGFGVSPQNMLWASRDGRIGRLMAATLPSRPGFPAEDPVLDAADPAATAPWSRLLDSRDLPFVEDPPEGVLASANERPEPLGGRVPPPLGVFFSDGDRFERLHALLAARERVSPADLMALQTDTLSPKAARLAAALLRRLRDVPEAAPLAAALAGWDGDYRADARAPLAFEFLIRHLVLAVLAENGRDGAAGRRGPETQWNFITTFLLRDLDALPPGRRAAALRDAAARASRDLARFRDWGDVHRLRVAHWLVNLPVLGGAFVQGDAPVGGSRETPMKTSHGLVEGRHAATFGSMARHVSDLSDPDANWFVLYGGQDGWLGSAAFADQVPLWREGRAIRLPLRPETVAAEFPRVTRLAPAAQPTAAARR</sequence>
<dbReference type="SUPFAM" id="SSF56235">
    <property type="entry name" value="N-terminal nucleophile aminohydrolases (Ntn hydrolases)"/>
    <property type="match status" value="1"/>
</dbReference>
<organism evidence="8 9">
    <name type="scientific">Caldovatus sediminis</name>
    <dbReference type="NCBI Taxonomy" id="2041189"/>
    <lineage>
        <taxon>Bacteria</taxon>
        <taxon>Pseudomonadati</taxon>
        <taxon>Pseudomonadota</taxon>
        <taxon>Alphaproteobacteria</taxon>
        <taxon>Acetobacterales</taxon>
        <taxon>Roseomonadaceae</taxon>
        <taxon>Caldovatus</taxon>
    </lineage>
</organism>
<keyword evidence="2" id="KW-0732">Signal</keyword>
<reference evidence="8 9" key="1">
    <citation type="journal article" date="2014" name="Int. J. Syst. Evol. Microbiol.">
        <title>Complete genome sequence of Corynebacterium casei LMG S-19264T (=DSM 44701T), isolated from a smear-ripened cheese.</title>
        <authorList>
            <consortium name="US DOE Joint Genome Institute (JGI-PGF)"/>
            <person name="Walter F."/>
            <person name="Albersmeier A."/>
            <person name="Kalinowski J."/>
            <person name="Ruckert C."/>
        </authorList>
    </citation>
    <scope>NUCLEOTIDE SEQUENCE [LARGE SCALE GENOMIC DNA]</scope>
    <source>
        <strain evidence="8 9">CGMCC 1.16330</strain>
    </source>
</reference>
<dbReference type="InterPro" id="IPR002692">
    <property type="entry name" value="S45"/>
</dbReference>
<dbReference type="EMBL" id="BMKS01000003">
    <property type="protein sequence ID" value="GGG24486.1"/>
    <property type="molecule type" value="Genomic_DNA"/>
</dbReference>
<evidence type="ECO:0000313" key="9">
    <source>
        <dbReference type="Proteomes" id="UP000597507"/>
    </source>
</evidence>
<dbReference type="GO" id="GO:0017000">
    <property type="term" value="P:antibiotic biosynthetic process"/>
    <property type="evidence" value="ECO:0007669"/>
    <property type="project" value="InterPro"/>
</dbReference>
<dbReference type="InterPro" id="IPR014395">
    <property type="entry name" value="Pen/GL7ACA/AHL_acylase"/>
</dbReference>
<accession>A0A8J2Z9Q0</accession>
<dbReference type="GO" id="GO:0016811">
    <property type="term" value="F:hydrolase activity, acting on carbon-nitrogen (but not peptide) bonds, in linear amides"/>
    <property type="evidence" value="ECO:0007669"/>
    <property type="project" value="InterPro"/>
</dbReference>
<keyword evidence="4" id="KW-0865">Zymogen</keyword>
<feature type="active site" description="Nucleophile" evidence="5">
    <location>
        <position position="273"/>
    </location>
</feature>
<evidence type="ECO:0000313" key="8">
    <source>
        <dbReference type="EMBL" id="GGG24486.1"/>
    </source>
</evidence>
<gene>
    <name evidence="8" type="ORF">GCM10010964_10680</name>
</gene>
<dbReference type="InterPro" id="IPR043146">
    <property type="entry name" value="Penicillin_amidase_N_B-knob"/>
</dbReference>
<dbReference type="Gene3D" id="1.10.439.10">
    <property type="entry name" value="Penicillin Amidohydrolase, domain 1"/>
    <property type="match status" value="1"/>
</dbReference>
<keyword evidence="3" id="KW-0378">Hydrolase</keyword>
<dbReference type="AlphaFoldDB" id="A0A8J2Z9Q0"/>
<evidence type="ECO:0000256" key="2">
    <source>
        <dbReference type="ARBA" id="ARBA00022729"/>
    </source>
</evidence>